<dbReference type="SMART" id="SM00912">
    <property type="entry name" value="Haemagg_act"/>
    <property type="match status" value="1"/>
</dbReference>
<gene>
    <name evidence="2" type="ORF">ACE1CA_22460</name>
</gene>
<reference evidence="2 3" key="1">
    <citation type="submission" date="2024-09" db="EMBL/GenBank/DDBJ databases">
        <title>Floridaenema gen nov. (Aerosakkonemataceae, Aerosakkonematales ord. nov., Cyanobacteria) from benthic tropical and subtropical fresh waters, with the description of four new species.</title>
        <authorList>
            <person name="Moretto J.A."/>
            <person name="Berthold D.E."/>
            <person name="Lefler F.W."/>
            <person name="Huang I.-S."/>
            <person name="Laughinghouse H. IV."/>
        </authorList>
    </citation>
    <scope>NUCLEOTIDE SEQUENCE [LARGE SCALE GENOMIC DNA]</scope>
    <source>
        <strain evidence="2 3">BLCC-F167</strain>
    </source>
</reference>
<dbReference type="EMBL" id="JBHFNT010000202">
    <property type="protein sequence ID" value="MFB2837299.1"/>
    <property type="molecule type" value="Genomic_DNA"/>
</dbReference>
<dbReference type="NCBIfam" id="TIGR01901">
    <property type="entry name" value="adhes_NPXG"/>
    <property type="match status" value="1"/>
</dbReference>
<dbReference type="InterPro" id="IPR008638">
    <property type="entry name" value="FhaB/CdiA-like_TPS"/>
</dbReference>
<dbReference type="InterPro" id="IPR012334">
    <property type="entry name" value="Pectin_lyas_fold"/>
</dbReference>
<accession>A0ABV4WQD4</accession>
<proteinExistence type="predicted"/>
<comment type="caution">
    <text evidence="2">The sequence shown here is derived from an EMBL/GenBank/DDBJ whole genome shotgun (WGS) entry which is preliminary data.</text>
</comment>
<evidence type="ECO:0000259" key="1">
    <source>
        <dbReference type="SMART" id="SM00912"/>
    </source>
</evidence>
<name>A0ABV4WQD4_9CYAN</name>
<dbReference type="Proteomes" id="UP001576780">
    <property type="component" value="Unassembled WGS sequence"/>
</dbReference>
<dbReference type="Gene3D" id="2.160.20.10">
    <property type="entry name" value="Single-stranded right-handed beta-helix, Pectin lyase-like"/>
    <property type="match status" value="2"/>
</dbReference>
<feature type="non-terminal residue" evidence="2">
    <location>
        <position position="902"/>
    </location>
</feature>
<feature type="domain" description="Filamentous haemagglutinin FhaB/tRNA nuclease CdiA-like TPS" evidence="1">
    <location>
        <begin position="59"/>
        <end position="170"/>
    </location>
</feature>
<sequence length="902" mass="92662">MKNCDRKAFTNKNHLIFIVLLKISSSTQKESQKFLLSTLFFLLSFGLLISKVQAQIVPDNTLPVNSQVTHSGNLRTIDGGTRKGGNLFHSFQEFSVPTGIEAHFNNALDVRNIFSRVTGKSISNIDGLIKANGTANLFLLNPNGIIFGPNARLNIRGSFLGSTANSIKFGDGIEFSATNPQGTHLLSINVPIGLQYGKSAGEIRIQGKGQGYSFGATEKFNSELNPLEVATGKSLTFVGGNVIVDGGILQAPGGRVELGGLAGEGTVGINADGSLSFPNNSEIPVTLANVTINNQAGINVVADGGGSITINANNLEISGNSLLSAGIATSSKTVANTPGDITFNAAQGITISSSRVENNVNPAIQEIDVSRVGNSGDINIKTGFLYLTEYAQLSTTTFGKGDAGNVEISASNFVLFDGRAGAYSNVGRGAVGNAGEIYIESGSLFLKDGAQLQTVINSPAEGEQAPKADRNAGVIFIKATDLVSIEGSGTGIFSTVEKDASNNSKNKFAGNIFQDFVGTGEIVAAIGILTKNFELKDGARLSSSSGGKGNAGAVVVIAEDSVTIANNSRIFSSVTKEAKGDAGAILIGGKSVSLTSGAELITSSSGQGDAGIVVVLSTEDISLKNSSISSAILEEATGNAGGIGLSAGKSIFLTDGSKLKAYTNGKGNAGLVILEAKNAISFDNSDIFNTVEEKGEGKGGGIKLSAGTSISMTSASTLNAYTNGKGNAGLVILEAKNAISFDNSDIFNTVEKGGTGNAGDIGIFGRSLSLTNGSQIQTVIRSTEPVTDGQISAGNIVIQVSKDVYLSGFSTRDPAEKEGFFPSSVRSTVEKNAIGNAGNISIFARSIWLNENTAITAATQGGEGGSITLSPSNLLVMRKGQVTTTANEAGKGGNITINTDGL</sequence>
<dbReference type="SUPFAM" id="SSF51126">
    <property type="entry name" value="Pectin lyase-like"/>
    <property type="match status" value="1"/>
</dbReference>
<evidence type="ECO:0000313" key="2">
    <source>
        <dbReference type="EMBL" id="MFB2837299.1"/>
    </source>
</evidence>
<evidence type="ECO:0000313" key="3">
    <source>
        <dbReference type="Proteomes" id="UP001576780"/>
    </source>
</evidence>
<dbReference type="InterPro" id="IPR011050">
    <property type="entry name" value="Pectin_lyase_fold/virulence"/>
</dbReference>
<dbReference type="RefSeq" id="WP_413279651.1">
    <property type="nucleotide sequence ID" value="NZ_JBHFNT010000202.1"/>
</dbReference>
<protein>
    <submittedName>
        <fullName evidence="2">Filamentous hemagglutinin N-terminal domain-containing protein</fullName>
    </submittedName>
</protein>
<keyword evidence="3" id="KW-1185">Reference proteome</keyword>
<organism evidence="2 3">
    <name type="scientific">Floridaenema evergladense BLCC-F167</name>
    <dbReference type="NCBI Taxonomy" id="3153639"/>
    <lineage>
        <taxon>Bacteria</taxon>
        <taxon>Bacillati</taxon>
        <taxon>Cyanobacteriota</taxon>
        <taxon>Cyanophyceae</taxon>
        <taxon>Oscillatoriophycideae</taxon>
        <taxon>Aerosakkonematales</taxon>
        <taxon>Aerosakkonemataceae</taxon>
        <taxon>Floridanema</taxon>
        <taxon>Floridanema evergladense</taxon>
    </lineage>
</organism>
<dbReference type="Pfam" id="PF05860">
    <property type="entry name" value="TPS"/>
    <property type="match status" value="1"/>
</dbReference>